<dbReference type="EMBL" id="FOLQ01000006">
    <property type="protein sequence ID" value="SFD67892.1"/>
    <property type="molecule type" value="Genomic_DNA"/>
</dbReference>
<gene>
    <name evidence="2" type="ORF">SAMN05216167_106195</name>
</gene>
<keyword evidence="1" id="KW-0472">Membrane</keyword>
<keyword evidence="1" id="KW-0812">Transmembrane</keyword>
<dbReference type="STRING" id="662367.SAMN05216167_106195"/>
<organism evidence="2 3">
    <name type="scientific">Spirosoma endophyticum</name>
    <dbReference type="NCBI Taxonomy" id="662367"/>
    <lineage>
        <taxon>Bacteria</taxon>
        <taxon>Pseudomonadati</taxon>
        <taxon>Bacteroidota</taxon>
        <taxon>Cytophagia</taxon>
        <taxon>Cytophagales</taxon>
        <taxon>Cytophagaceae</taxon>
        <taxon>Spirosoma</taxon>
    </lineage>
</organism>
<evidence type="ECO:0000313" key="2">
    <source>
        <dbReference type="EMBL" id="SFD67892.1"/>
    </source>
</evidence>
<keyword evidence="1" id="KW-1133">Transmembrane helix</keyword>
<proteinExistence type="predicted"/>
<keyword evidence="3" id="KW-1185">Reference proteome</keyword>
<sequence>MITQDNISIAQRLVAPKPKIFSILQKVGFGLAAVGATLLTGGGILPIIGGYIITAGAVASTVSQVAVDFKKLEEQQGNK</sequence>
<protein>
    <submittedName>
        <fullName evidence="2">Uncharacterized protein</fullName>
    </submittedName>
</protein>
<dbReference type="AlphaFoldDB" id="A0A1I1UAN5"/>
<dbReference type="Proteomes" id="UP000198598">
    <property type="component" value="Unassembled WGS sequence"/>
</dbReference>
<dbReference type="RefSeq" id="WP_093828440.1">
    <property type="nucleotide sequence ID" value="NZ_FOLQ01000006.1"/>
</dbReference>
<evidence type="ECO:0000313" key="3">
    <source>
        <dbReference type="Proteomes" id="UP000198598"/>
    </source>
</evidence>
<feature type="transmembrane region" description="Helical" evidence="1">
    <location>
        <begin position="27"/>
        <end position="53"/>
    </location>
</feature>
<evidence type="ECO:0000256" key="1">
    <source>
        <dbReference type="SAM" id="Phobius"/>
    </source>
</evidence>
<name>A0A1I1UAN5_9BACT</name>
<reference evidence="2 3" key="1">
    <citation type="submission" date="2016-10" db="EMBL/GenBank/DDBJ databases">
        <authorList>
            <person name="de Groot N.N."/>
        </authorList>
    </citation>
    <scope>NUCLEOTIDE SEQUENCE [LARGE SCALE GENOMIC DNA]</scope>
    <source>
        <strain evidence="2 3">DSM 26130</strain>
    </source>
</reference>
<accession>A0A1I1UAN5</accession>